<proteinExistence type="predicted"/>
<reference evidence="1 2" key="1">
    <citation type="journal article" date="2014" name="Curr. Microbiol.">
        <title>Spirosoma radiotolerans sp. nov., a gamma-radiation-resistant bacterium isolated from gamma ray-irradiated soil.</title>
        <authorList>
            <person name="Lee J.J."/>
            <person name="Srinivasan S."/>
            <person name="Lim S."/>
            <person name="Joe M."/>
            <person name="Im S."/>
            <person name="Bae S.I."/>
            <person name="Park K.R."/>
            <person name="Han J.H."/>
            <person name="Park S.H."/>
            <person name="Joo B.M."/>
            <person name="Park S.J."/>
            <person name="Kim M.K."/>
        </authorList>
    </citation>
    <scope>NUCLEOTIDE SEQUENCE [LARGE SCALE GENOMIC DNA]</scope>
    <source>
        <strain evidence="1 2">DG5A</strain>
    </source>
</reference>
<dbReference type="HOGENOM" id="CLU_2556596_0_0_10"/>
<name>A0A0E3V7P5_9BACT</name>
<dbReference type="RefSeq" id="WP_046574797.1">
    <property type="nucleotide sequence ID" value="NZ_CP010429.1"/>
</dbReference>
<dbReference type="KEGG" id="srd:SD10_15265"/>
<dbReference type="OrthoDB" id="711883at2"/>
<gene>
    <name evidence="1" type="ORF">SD10_15265</name>
</gene>
<accession>A0A0E3V7P5</accession>
<evidence type="ECO:0000313" key="1">
    <source>
        <dbReference type="EMBL" id="AKD56052.1"/>
    </source>
</evidence>
<protein>
    <submittedName>
        <fullName evidence="1">Uncharacterized protein</fullName>
    </submittedName>
</protein>
<organism evidence="1 2">
    <name type="scientific">Spirosoma radiotolerans</name>
    <dbReference type="NCBI Taxonomy" id="1379870"/>
    <lineage>
        <taxon>Bacteria</taxon>
        <taxon>Pseudomonadati</taxon>
        <taxon>Bacteroidota</taxon>
        <taxon>Cytophagia</taxon>
        <taxon>Cytophagales</taxon>
        <taxon>Cytophagaceae</taxon>
        <taxon>Spirosoma</taxon>
    </lineage>
</organism>
<dbReference type="EMBL" id="CP010429">
    <property type="protein sequence ID" value="AKD56052.1"/>
    <property type="molecule type" value="Genomic_DNA"/>
</dbReference>
<dbReference type="PATRIC" id="fig|1379870.5.peg.3318"/>
<dbReference type="Proteomes" id="UP000033054">
    <property type="component" value="Chromosome"/>
</dbReference>
<dbReference type="AlphaFoldDB" id="A0A0E3V7P5"/>
<evidence type="ECO:0000313" key="2">
    <source>
        <dbReference type="Proteomes" id="UP000033054"/>
    </source>
</evidence>
<keyword evidence="2" id="KW-1185">Reference proteome</keyword>
<sequence length="82" mass="9437">MNYVLFYGWQVGYRKFTSVQLFQDFFQLSMGDAYDRTHSLLSGETFSLPLDDTYSVDEVISQFRAIGALCRPINSPHGTAWE</sequence>